<dbReference type="RefSeq" id="WP_245094475.1">
    <property type="nucleotide sequence ID" value="NZ_CP095053.1"/>
</dbReference>
<dbReference type="EMBL" id="CP095053">
    <property type="protein sequence ID" value="UOR05870.1"/>
    <property type="molecule type" value="Genomic_DNA"/>
</dbReference>
<evidence type="ECO:0000313" key="1">
    <source>
        <dbReference type="EMBL" id="UOR05870.1"/>
    </source>
</evidence>
<reference evidence="1 2" key="1">
    <citation type="submission" date="2022-04" db="EMBL/GenBank/DDBJ databases">
        <title>Hymenobacter sp. isolated from the air.</title>
        <authorList>
            <person name="Won M."/>
            <person name="Lee C.-M."/>
            <person name="Woen H.-Y."/>
            <person name="Kwon S.-W."/>
        </authorList>
    </citation>
    <scope>NUCLEOTIDE SEQUENCE [LARGE SCALE GENOMIC DNA]</scope>
    <source>
        <strain evidence="2">5413 J-13</strain>
    </source>
</reference>
<protein>
    <submittedName>
        <fullName evidence="1">DUF1574 domain-containing protein</fullName>
    </submittedName>
</protein>
<dbReference type="Proteomes" id="UP000829925">
    <property type="component" value="Chromosome"/>
</dbReference>
<proteinExistence type="predicted"/>
<dbReference type="Gene3D" id="2.60.120.260">
    <property type="entry name" value="Galactose-binding domain-like"/>
    <property type="match status" value="1"/>
</dbReference>
<organism evidence="1 2">
    <name type="scientific">Hymenobacter aerilatus</name>
    <dbReference type="NCBI Taxonomy" id="2932251"/>
    <lineage>
        <taxon>Bacteria</taxon>
        <taxon>Pseudomonadati</taxon>
        <taxon>Bacteroidota</taxon>
        <taxon>Cytophagia</taxon>
        <taxon>Cytophagales</taxon>
        <taxon>Hymenobacteraceae</taxon>
        <taxon>Hymenobacter</taxon>
    </lineage>
</organism>
<accession>A0A8T9T054</accession>
<sequence>MAKILLQTVSVKEDENTYRYDNIYYSSDARNGLNALIKEFDRGITEKSYTIQDNTVLDSYCTIHNGDGKKATAISDASQDFLYRIEYSDSAECAGISDLTLLNITPTPTTTLTSDDGVITVYASSSAPPISIYIPSLGSRTAPGAEVLFTFNNVKPGTYAARLQDANNNQLTTKSVTVSAGQAPGQNIPGPLKINWAKYEIVPNPRSFDLPWHLEGIIWDNYNKQSGTTVSPPLTYPVFYQYQDQYLKGSVVTYKKKFDYATRYYRASVDLIGKNYSDNKNKIPYPDDNGITQGVWEELTPDNINYFSETYQETIKNNKGDNEYLSYPSYSEGRIVRYGFDTYYKAKKFIDSRLFVDKKNPKPTYKKSNDYWEYLTNWPGSYFTYVIPESQPIDAYFIGTIYRQWFFHLQNPDLPWSEENRDRFYYEDTDTKAESTSGDLRIIDIIKNDIDESGATNGSAWIIATSPSLPLKYQISTTNFSESNDTGQFENLAPGTYEVLVTDAQNRRAVDSFEIEDRYRPRWRLLYSDLKGVNLETYIFERDWEGDVTDVVGTGSPVELSWDSGSSKAGYLPESIGANLVFNLRTQVAQQFVDTILKDDRSHRVDHYRAGKIQFRGYVNSTSYSEKLLGPNQEVQLTATDGLGDLRNTFFLNHKAEKQAGRTNLLSTLLSCLSRCDVNFPLNIGLNLRDRLMAETGDPLQLAYGHREAYQKQDSDSTAPTTVEDTVDMRTVVDAILRNFNAFLYQREGAWYIVSLNEAPFTYDVRSWSPAGKLIGNTTGGTAQDALRILPPTNATESNELFWINANQNRTTIASANVVKATVPLLFQDNLLKNGGFQDWSSPSKPLDWTLNGTIGTSIAKGEKAGERAVKISGYTGTIQNGSYLLSSEAPHLTGQEEEVYELKVKAKTESAIDPYSSEEVTVKLLFQIVCDGQPYGEIIEFELSSKDKWKENKVDLPLGLPGQQVRIRVLNPISVSGNSVTYLSSVALSIRPFNQDWSETDEDHISRMNEISQTGIKLEDVELVHADLPTPPGANDRALKPLGMDIYAWKHALSLEDYTATWEWKRPRDTKYTSLLLTAANDRISLRLTATDEITGEVSGPGFNALSVGVMLDLPTENISGRFMVISCFKREKDRIAQITLKKLAPGSYGEETENLTPNNARIANINGVKNYRVANSNGEKLFRVANR</sequence>
<keyword evidence="2" id="KW-1185">Reference proteome</keyword>
<gene>
    <name evidence="1" type="ORF">MUN82_01930</name>
</gene>
<evidence type="ECO:0000313" key="2">
    <source>
        <dbReference type="Proteomes" id="UP000829925"/>
    </source>
</evidence>
<dbReference type="KEGG" id="haei:MUN82_01930"/>
<name>A0A8T9T054_9BACT</name>
<dbReference type="AlphaFoldDB" id="A0A8T9T054"/>